<dbReference type="CDD" id="cd18186">
    <property type="entry name" value="BTB_POZ_ZBTB_KLHL-like"/>
    <property type="match status" value="1"/>
</dbReference>
<dbReference type="Gene3D" id="3.30.710.10">
    <property type="entry name" value="Potassium Channel Kv1.1, Chain A"/>
    <property type="match status" value="1"/>
</dbReference>
<dbReference type="InterPro" id="IPR011333">
    <property type="entry name" value="SKP1/BTB/POZ_sf"/>
</dbReference>
<feature type="repeat" description="RCC1" evidence="1">
    <location>
        <begin position="195"/>
        <end position="258"/>
    </location>
</feature>
<dbReference type="PROSITE" id="PS50012">
    <property type="entry name" value="RCC1_3"/>
    <property type="match status" value="3"/>
</dbReference>
<evidence type="ECO:0000313" key="5">
    <source>
        <dbReference type="Proteomes" id="UP001150062"/>
    </source>
</evidence>
<dbReference type="Pfam" id="PF13540">
    <property type="entry name" value="RCC1_2"/>
    <property type="match status" value="2"/>
</dbReference>
<feature type="compositionally biased region" description="Basic residues" evidence="2">
    <location>
        <begin position="663"/>
        <end position="672"/>
    </location>
</feature>
<dbReference type="PROSITE" id="PS50097">
    <property type="entry name" value="BTB"/>
    <property type="match status" value="1"/>
</dbReference>
<sequence length="715" mass="82452">MECNVVAFGKVQGPPLKNNKGNRIREPTQLPLNEIIDVCCSRSETLYQNFKGIFTHFKQNEKTGNTFVVKNEIVVDVKSGANHFLFLTKSGKVFGLGSNEHFQIGTYSKSHEKPTLIYYFKKESHCMAGIACSANTSYFLTTCGKLFSSGTNTYGEKGSSKRIPDEPISFVSDNVCYVSSGTFAHHFCYCTGNFKQLYVSGRGKSGQLGLKNKKNIFKPALVLDLNLEMDLIEYNSNEFDTIKKVVCSKHCTLVLLNSGVVLSTGNSKIIGRETEEEQQRLQFQQITALRNLKVNDLVVGDSHAIAITDKNLIYVWGTNSKNELGVNDSMVLSSVLPTQIQIPKIHKNDKIKLHCGNNCSFVYTSMANSLYPDFERLFQKREFCDLEIHGLQLHRAIVELRLHTKITKELIQQLESKFEANAIYNFFKWLYSEQSEKLIPNPIFYQIAQLFGVDGETLQNMSLERDLESLLADTQSMDFTIKIGTGALSFHKIILIARSQLYRGMFLSSNCGNEIQDYSGYSLKTLRILRKFFYTGKVFIKKFDQKIFNEIKNAPYYFQFDDLDFLSKLKKLHHFKKRKDLYKEIQKNNQPNHNTNQKQSDYNKKVNNKNKRTKKKTKHHHQKNKNSDNNSERNRNRNRNNNIGRNQNRNKNKNKNKNFYQNMKKRNRKKKHTGNENKNTKFENKDGNEGSSKNENEDENKRGGEKDNDIEKEKK</sequence>
<dbReference type="SUPFAM" id="SSF50985">
    <property type="entry name" value="RCC1/BLIP-II"/>
    <property type="match status" value="1"/>
</dbReference>
<comment type="caution">
    <text evidence="4">The sequence shown here is derived from an EMBL/GenBank/DDBJ whole genome shotgun (WGS) entry which is preliminary data.</text>
</comment>
<organism evidence="4 5">
    <name type="scientific">Anaeramoeba flamelloides</name>
    <dbReference type="NCBI Taxonomy" id="1746091"/>
    <lineage>
        <taxon>Eukaryota</taxon>
        <taxon>Metamonada</taxon>
        <taxon>Anaeramoebidae</taxon>
        <taxon>Anaeramoeba</taxon>
    </lineage>
</organism>
<dbReference type="Pfam" id="PF00651">
    <property type="entry name" value="BTB"/>
    <property type="match status" value="1"/>
</dbReference>
<dbReference type="PANTHER" id="PTHR45982:SF1">
    <property type="entry name" value="REGULATOR OF CHROMOSOME CONDENSATION"/>
    <property type="match status" value="1"/>
</dbReference>
<name>A0ABQ8YLA2_9EUKA</name>
<dbReference type="SUPFAM" id="SSF54695">
    <property type="entry name" value="POZ domain"/>
    <property type="match status" value="1"/>
</dbReference>
<dbReference type="PANTHER" id="PTHR45982">
    <property type="entry name" value="REGULATOR OF CHROMOSOME CONDENSATION"/>
    <property type="match status" value="1"/>
</dbReference>
<evidence type="ECO:0000313" key="4">
    <source>
        <dbReference type="EMBL" id="KAJ6245421.1"/>
    </source>
</evidence>
<feature type="region of interest" description="Disordered" evidence="2">
    <location>
        <begin position="585"/>
        <end position="715"/>
    </location>
</feature>
<evidence type="ECO:0000259" key="3">
    <source>
        <dbReference type="PROSITE" id="PS50097"/>
    </source>
</evidence>
<accession>A0ABQ8YLA2</accession>
<protein>
    <submittedName>
        <fullName evidence="4">Btk-binding protein-related</fullName>
    </submittedName>
</protein>
<dbReference type="InterPro" id="IPR051553">
    <property type="entry name" value="Ran_GTPase-activating"/>
</dbReference>
<feature type="repeat" description="RCC1" evidence="1">
    <location>
        <begin position="311"/>
        <end position="366"/>
    </location>
</feature>
<feature type="compositionally biased region" description="Basic and acidic residues" evidence="2">
    <location>
        <begin position="673"/>
        <end position="715"/>
    </location>
</feature>
<dbReference type="Gene3D" id="2.130.10.30">
    <property type="entry name" value="Regulator of chromosome condensation 1/beta-lactamase-inhibitor protein II"/>
    <property type="match status" value="1"/>
</dbReference>
<dbReference type="InterPro" id="IPR000210">
    <property type="entry name" value="BTB/POZ_dom"/>
</dbReference>
<dbReference type="Proteomes" id="UP001150062">
    <property type="component" value="Unassembled WGS sequence"/>
</dbReference>
<reference evidence="4" key="1">
    <citation type="submission" date="2022-08" db="EMBL/GenBank/DDBJ databases">
        <title>Novel sulfate-reducing endosymbionts in the free-living metamonad Anaeramoeba.</title>
        <authorList>
            <person name="Jerlstrom-Hultqvist J."/>
            <person name="Cepicka I."/>
            <person name="Gallot-Lavallee L."/>
            <person name="Salas-Leiva D."/>
            <person name="Curtis B.A."/>
            <person name="Zahonova K."/>
            <person name="Pipaliya S."/>
            <person name="Dacks J."/>
            <person name="Roger A.J."/>
        </authorList>
    </citation>
    <scope>NUCLEOTIDE SEQUENCE</scope>
    <source>
        <strain evidence="4">Schooner1</strain>
    </source>
</reference>
<keyword evidence="5" id="KW-1185">Reference proteome</keyword>
<dbReference type="InterPro" id="IPR000408">
    <property type="entry name" value="Reg_chr_condens"/>
</dbReference>
<evidence type="ECO:0000256" key="2">
    <source>
        <dbReference type="SAM" id="MobiDB-lite"/>
    </source>
</evidence>
<proteinExistence type="predicted"/>
<feature type="domain" description="BTB" evidence="3">
    <location>
        <begin position="477"/>
        <end position="542"/>
    </location>
</feature>
<dbReference type="EMBL" id="JAOAOG010000145">
    <property type="protein sequence ID" value="KAJ6245421.1"/>
    <property type="molecule type" value="Genomic_DNA"/>
</dbReference>
<gene>
    <name evidence="4" type="ORF">M0813_20375</name>
</gene>
<evidence type="ECO:0000256" key="1">
    <source>
        <dbReference type="PROSITE-ProRule" id="PRU00235"/>
    </source>
</evidence>
<dbReference type="InterPro" id="IPR009091">
    <property type="entry name" value="RCC1/BLIP-II"/>
</dbReference>
<dbReference type="PRINTS" id="PR00633">
    <property type="entry name" value="RCCNDNSATION"/>
</dbReference>
<feature type="compositionally biased region" description="Basic residues" evidence="2">
    <location>
        <begin position="606"/>
        <end position="624"/>
    </location>
</feature>
<feature type="compositionally biased region" description="Polar residues" evidence="2">
    <location>
        <begin position="587"/>
        <end position="600"/>
    </location>
</feature>
<feature type="repeat" description="RCC1" evidence="1">
    <location>
        <begin position="91"/>
        <end position="143"/>
    </location>
</feature>